<dbReference type="eggNOG" id="COG1091">
    <property type="taxonomic scope" value="Bacteria"/>
</dbReference>
<feature type="domain" description="RmlD-like substrate binding" evidence="3">
    <location>
        <begin position="1"/>
        <end position="305"/>
    </location>
</feature>
<dbReference type="NCBIfam" id="TIGR01214">
    <property type="entry name" value="rmlD"/>
    <property type="match status" value="1"/>
</dbReference>
<dbReference type="Pfam" id="PF04321">
    <property type="entry name" value="RmlD_sub_bind"/>
    <property type="match status" value="1"/>
</dbReference>
<dbReference type="CDD" id="cd05254">
    <property type="entry name" value="dTDP_HR_like_SDR_e"/>
    <property type="match status" value="1"/>
</dbReference>
<comment type="function">
    <text evidence="2">Catalyzes the reduction of dTDP-6-deoxy-L-lyxo-4-hexulose to yield dTDP-L-rhamnose.</text>
</comment>
<name>V2Z9S0_9FIRM</name>
<dbReference type="EC" id="1.1.1.133" evidence="2"/>
<evidence type="ECO:0000256" key="2">
    <source>
        <dbReference type="RuleBase" id="RU364082"/>
    </source>
</evidence>
<dbReference type="InterPro" id="IPR029903">
    <property type="entry name" value="RmlD-like-bd"/>
</dbReference>
<comment type="similarity">
    <text evidence="1 2">Belongs to the dTDP-4-dehydrorhamnose reductase family.</text>
</comment>
<dbReference type="PANTHER" id="PTHR10491">
    <property type="entry name" value="DTDP-4-DEHYDRORHAMNOSE REDUCTASE"/>
    <property type="match status" value="1"/>
</dbReference>
<proteinExistence type="inferred from homology"/>
<accession>V2Z9S0</accession>
<evidence type="ECO:0000259" key="3">
    <source>
        <dbReference type="Pfam" id="PF04321"/>
    </source>
</evidence>
<dbReference type="GO" id="GO:0005829">
    <property type="term" value="C:cytosol"/>
    <property type="evidence" value="ECO:0007669"/>
    <property type="project" value="TreeGrafter"/>
</dbReference>
<evidence type="ECO:0000313" key="4">
    <source>
        <dbReference type="EMBL" id="ESL03665.1"/>
    </source>
</evidence>
<keyword evidence="5" id="KW-1185">Reference proteome</keyword>
<dbReference type="SUPFAM" id="SSF51735">
    <property type="entry name" value="NAD(P)-binding Rossmann-fold domains"/>
    <property type="match status" value="1"/>
</dbReference>
<reference evidence="4 5" key="1">
    <citation type="submission" date="2013-06" db="EMBL/GenBank/DDBJ databases">
        <authorList>
            <person name="Weinstock G."/>
            <person name="Sodergren E."/>
            <person name="Clifton S."/>
            <person name="Fulton L."/>
            <person name="Fulton B."/>
            <person name="Courtney L."/>
            <person name="Fronick C."/>
            <person name="Harrison M."/>
            <person name="Strong C."/>
            <person name="Farmer C."/>
            <person name="Delahaunty K."/>
            <person name="Markovic C."/>
            <person name="Hall O."/>
            <person name="Minx P."/>
            <person name="Tomlinson C."/>
            <person name="Mitreva M."/>
            <person name="Nelson J."/>
            <person name="Hou S."/>
            <person name="Wollam A."/>
            <person name="Pepin K.H."/>
            <person name="Johnson M."/>
            <person name="Bhonagiri V."/>
            <person name="Nash W.E."/>
            <person name="Warren W."/>
            <person name="Chinwalla A."/>
            <person name="Mardis E.R."/>
            <person name="Wilson R.K."/>
        </authorList>
    </citation>
    <scope>NUCLEOTIDE SEQUENCE [LARGE SCALE GENOMIC DNA]</scope>
    <source>
        <strain evidence="4 5">ATCC 51271</strain>
    </source>
</reference>
<keyword evidence="2" id="KW-0521">NADP</keyword>
<comment type="pathway">
    <text evidence="2">Carbohydrate biosynthesis; dTDP-L-rhamnose biosynthesis.</text>
</comment>
<sequence length="318" mass="36515">MRILVTGAEGQLGKAVIRELLGKKQDFDFKLMLTVFNDVSWNSLYNWMHENGLSDERAEITALDITDYYLVKSALENFMPDTVINCVAYTAVDDCEEHEEEARLVNETGVKNLALVVKELDASLVHISTDYVFDGNGTKPYMEEDTVSPVSAYGRTKTFGEKAVCENLDKYFLVRTAWLYGEGKNFVKTMLALSEKNKTLRVVSDQTGSPTSAAELARFIIYLIRTDKYGIWHGVCDGSTSWYEFTKEIMRLSGKTEIEVLPIKSEEYKTKAKRPHYSVLSNEKLHKETEFKIKSWQEALKEYLSYHKIQKKRRTDIE</sequence>
<dbReference type="GO" id="GO:0019305">
    <property type="term" value="P:dTDP-rhamnose biosynthetic process"/>
    <property type="evidence" value="ECO:0007669"/>
    <property type="project" value="UniProtKB-UniPathway"/>
</dbReference>
<dbReference type="PANTHER" id="PTHR10491:SF4">
    <property type="entry name" value="METHIONINE ADENOSYLTRANSFERASE 2 SUBUNIT BETA"/>
    <property type="match status" value="1"/>
</dbReference>
<comment type="caution">
    <text evidence="4">The sequence shown here is derived from an EMBL/GenBank/DDBJ whole genome shotgun (WGS) entry which is preliminary data.</text>
</comment>
<dbReference type="RefSeq" id="WP_023353714.1">
    <property type="nucleotide sequence ID" value="NZ_KI535367.1"/>
</dbReference>
<dbReference type="Gene3D" id="3.90.25.10">
    <property type="entry name" value="UDP-galactose 4-epimerase, domain 1"/>
    <property type="match status" value="1"/>
</dbReference>
<dbReference type="InterPro" id="IPR005913">
    <property type="entry name" value="dTDP_dehydrorham_reduct"/>
</dbReference>
<dbReference type="AlphaFoldDB" id="V2Z9S0"/>
<dbReference type="EMBL" id="ACIL03000007">
    <property type="protein sequence ID" value="ESL03665.1"/>
    <property type="molecule type" value="Genomic_DNA"/>
</dbReference>
<protein>
    <recommendedName>
        <fullName evidence="2">dTDP-4-dehydrorhamnose reductase</fullName>
        <ecNumber evidence="2">1.1.1.133</ecNumber>
    </recommendedName>
</protein>
<dbReference type="Proteomes" id="UP000018227">
    <property type="component" value="Unassembled WGS sequence"/>
</dbReference>
<evidence type="ECO:0000313" key="5">
    <source>
        <dbReference type="Proteomes" id="UP000018227"/>
    </source>
</evidence>
<dbReference type="OrthoDB" id="9803892at2"/>
<dbReference type="InterPro" id="IPR036291">
    <property type="entry name" value="NAD(P)-bd_dom_sf"/>
</dbReference>
<gene>
    <name evidence="4" type="ORF">GCWU0000282_000830</name>
</gene>
<organism evidence="4 5">
    <name type="scientific">Catonella morbi ATCC 51271</name>
    <dbReference type="NCBI Taxonomy" id="592026"/>
    <lineage>
        <taxon>Bacteria</taxon>
        <taxon>Bacillati</taxon>
        <taxon>Bacillota</taxon>
        <taxon>Clostridia</taxon>
        <taxon>Lachnospirales</taxon>
        <taxon>Lachnospiraceae</taxon>
        <taxon>Catonella</taxon>
    </lineage>
</organism>
<keyword evidence="2" id="KW-0560">Oxidoreductase</keyword>
<dbReference type="UniPathway" id="UPA00124"/>
<evidence type="ECO:0000256" key="1">
    <source>
        <dbReference type="ARBA" id="ARBA00010944"/>
    </source>
</evidence>
<dbReference type="GO" id="GO:0008831">
    <property type="term" value="F:dTDP-4-dehydrorhamnose reductase activity"/>
    <property type="evidence" value="ECO:0007669"/>
    <property type="project" value="UniProtKB-EC"/>
</dbReference>
<dbReference type="Gene3D" id="3.40.50.720">
    <property type="entry name" value="NAD(P)-binding Rossmann-like Domain"/>
    <property type="match status" value="1"/>
</dbReference>
<dbReference type="HOGENOM" id="CLU_045518_1_2_9"/>
<dbReference type="STRING" id="592026.GCWU0000282_000830"/>